<dbReference type="EMBL" id="PKLZ01000002">
    <property type="protein sequence ID" value="PLW83599.1"/>
    <property type="molecule type" value="Genomic_DNA"/>
</dbReference>
<dbReference type="PRINTS" id="PR00455">
    <property type="entry name" value="HTHTETR"/>
</dbReference>
<dbReference type="SUPFAM" id="SSF48498">
    <property type="entry name" value="Tetracyclin repressor-like, C-terminal domain"/>
    <property type="match status" value="1"/>
</dbReference>
<comment type="caution">
    <text evidence="6">The sequence shown here is derived from an EMBL/GenBank/DDBJ whole genome shotgun (WGS) entry which is preliminary data.</text>
</comment>
<dbReference type="InterPro" id="IPR023772">
    <property type="entry name" value="DNA-bd_HTH_TetR-type_CS"/>
</dbReference>
<dbReference type="PANTHER" id="PTHR30055:SF234">
    <property type="entry name" value="HTH-TYPE TRANSCRIPTIONAL REGULATOR BETI"/>
    <property type="match status" value="1"/>
</dbReference>
<sequence length="230" mass="25979">MVFEMQQHYGEFMHVTAATPGRREKRKLETRARIEDAAYELFRRQGIEETSIEQICAEAEVARRTFYGYFPNKHALLGGLGVSRLYSQSGPMLRTLIKNHRTTRARLEAMIDYIETSFSTYEDIDRQLILAAPTVFANNPEQQRDINNSALDSFARLFAAGQALGDTTPAFSPEILASMVVGTLNVLTTSWAIDSSYPIFAKLEEAREMFERVICDPAAVTTDQGKHESR</sequence>
<keyword evidence="1" id="KW-0805">Transcription regulation</keyword>
<dbReference type="Gene3D" id="1.10.357.10">
    <property type="entry name" value="Tetracycline Repressor, domain 2"/>
    <property type="match status" value="1"/>
</dbReference>
<dbReference type="InterPro" id="IPR001647">
    <property type="entry name" value="HTH_TetR"/>
</dbReference>
<protein>
    <recommendedName>
        <fullName evidence="5">HTH tetR-type domain-containing protein</fullName>
    </recommendedName>
</protein>
<dbReference type="SUPFAM" id="SSF46689">
    <property type="entry name" value="Homeodomain-like"/>
    <property type="match status" value="1"/>
</dbReference>
<dbReference type="InterPro" id="IPR036271">
    <property type="entry name" value="Tet_transcr_reg_TetR-rel_C_sf"/>
</dbReference>
<evidence type="ECO:0000313" key="7">
    <source>
        <dbReference type="Proteomes" id="UP000234845"/>
    </source>
</evidence>
<dbReference type="GO" id="GO:0000976">
    <property type="term" value="F:transcription cis-regulatory region binding"/>
    <property type="evidence" value="ECO:0007669"/>
    <property type="project" value="TreeGrafter"/>
</dbReference>
<dbReference type="InterPro" id="IPR009057">
    <property type="entry name" value="Homeodomain-like_sf"/>
</dbReference>
<gene>
    <name evidence="6" type="ORF">CWI75_04410</name>
</gene>
<evidence type="ECO:0000256" key="2">
    <source>
        <dbReference type="ARBA" id="ARBA00023125"/>
    </source>
</evidence>
<keyword evidence="3" id="KW-0804">Transcription</keyword>
<dbReference type="AlphaFoldDB" id="A0A2N5Y5E9"/>
<name>A0A2N5Y5E9_9GAMM</name>
<dbReference type="InterPro" id="IPR050109">
    <property type="entry name" value="HTH-type_TetR-like_transc_reg"/>
</dbReference>
<feature type="DNA-binding region" description="H-T-H motif" evidence="4">
    <location>
        <begin position="51"/>
        <end position="70"/>
    </location>
</feature>
<evidence type="ECO:0000313" key="6">
    <source>
        <dbReference type="EMBL" id="PLW83599.1"/>
    </source>
</evidence>
<dbReference type="Proteomes" id="UP000234845">
    <property type="component" value="Unassembled WGS sequence"/>
</dbReference>
<evidence type="ECO:0000256" key="1">
    <source>
        <dbReference type="ARBA" id="ARBA00023015"/>
    </source>
</evidence>
<proteinExistence type="predicted"/>
<keyword evidence="2 4" id="KW-0238">DNA-binding</keyword>
<dbReference type="Pfam" id="PF00440">
    <property type="entry name" value="TetR_N"/>
    <property type="match status" value="1"/>
</dbReference>
<evidence type="ECO:0000259" key="5">
    <source>
        <dbReference type="PROSITE" id="PS50977"/>
    </source>
</evidence>
<dbReference type="PANTHER" id="PTHR30055">
    <property type="entry name" value="HTH-TYPE TRANSCRIPTIONAL REGULATOR RUTR"/>
    <property type="match status" value="1"/>
</dbReference>
<dbReference type="PROSITE" id="PS50977">
    <property type="entry name" value="HTH_TETR_2"/>
    <property type="match status" value="1"/>
</dbReference>
<keyword evidence="7" id="KW-1185">Reference proteome</keyword>
<evidence type="ECO:0000256" key="4">
    <source>
        <dbReference type="PROSITE-ProRule" id="PRU00335"/>
    </source>
</evidence>
<dbReference type="GO" id="GO:0003700">
    <property type="term" value="F:DNA-binding transcription factor activity"/>
    <property type="evidence" value="ECO:0007669"/>
    <property type="project" value="TreeGrafter"/>
</dbReference>
<organism evidence="6 7">
    <name type="scientific">Kineobactrum sediminis</name>
    <dbReference type="NCBI Taxonomy" id="1905677"/>
    <lineage>
        <taxon>Bacteria</taxon>
        <taxon>Pseudomonadati</taxon>
        <taxon>Pseudomonadota</taxon>
        <taxon>Gammaproteobacteria</taxon>
        <taxon>Cellvibrionales</taxon>
        <taxon>Halieaceae</taxon>
        <taxon>Kineobactrum</taxon>
    </lineage>
</organism>
<dbReference type="PROSITE" id="PS01081">
    <property type="entry name" value="HTH_TETR_1"/>
    <property type="match status" value="1"/>
</dbReference>
<feature type="domain" description="HTH tetR-type" evidence="5">
    <location>
        <begin position="28"/>
        <end position="88"/>
    </location>
</feature>
<reference evidence="7" key="1">
    <citation type="submission" date="2017-11" db="EMBL/GenBank/DDBJ databases">
        <title>The draft genome sequence of Chromatocurvus sp. F02.</title>
        <authorList>
            <person name="Du Z.-J."/>
            <person name="Chang Y.-Q."/>
        </authorList>
    </citation>
    <scope>NUCLEOTIDE SEQUENCE [LARGE SCALE GENOMIC DNA]</scope>
    <source>
        <strain evidence="7">F02</strain>
    </source>
</reference>
<evidence type="ECO:0000256" key="3">
    <source>
        <dbReference type="ARBA" id="ARBA00023163"/>
    </source>
</evidence>
<accession>A0A2N5Y5E9</accession>